<dbReference type="Proteomes" id="UP000324758">
    <property type="component" value="Unassembled WGS sequence"/>
</dbReference>
<keyword evidence="2" id="KW-1185">Reference proteome</keyword>
<name>A0A5D3L1Q5_9BRAD</name>
<sequence length="93" mass="9236">MVALVRLAGAAAVVGVGVAIGVVHYLRGPSPLDFSGGAKVALADYRGADPTGVPADLSQASLVKRGEYLARGCTKSNRVAVVADDADDDGVAG</sequence>
<dbReference type="EMBL" id="VSSS01000002">
    <property type="protein sequence ID" value="TYM00093.1"/>
    <property type="molecule type" value="Genomic_DNA"/>
</dbReference>
<gene>
    <name evidence="1" type="ORF">FXB40_00780</name>
</gene>
<organism evidence="1 2">
    <name type="scientific">Bradyrhizobium rifense</name>
    <dbReference type="NCBI Taxonomy" id="515499"/>
    <lineage>
        <taxon>Bacteria</taxon>
        <taxon>Pseudomonadati</taxon>
        <taxon>Pseudomonadota</taxon>
        <taxon>Alphaproteobacteria</taxon>
        <taxon>Hyphomicrobiales</taxon>
        <taxon>Nitrobacteraceae</taxon>
        <taxon>Bradyrhizobium</taxon>
    </lineage>
</organism>
<accession>A0A5D3L1Q5</accession>
<evidence type="ECO:0000313" key="1">
    <source>
        <dbReference type="EMBL" id="TYM00093.1"/>
    </source>
</evidence>
<reference evidence="1 2" key="1">
    <citation type="submission" date="2019-08" db="EMBL/GenBank/DDBJ databases">
        <title>Bradyrhizobium hipponensis sp. nov., a rhizobium isolated from a Lupinus angustifolius root nodule in Tunisia.</title>
        <authorList>
            <person name="Off K."/>
            <person name="Rejili M."/>
            <person name="Mars M."/>
            <person name="Brachmann A."/>
            <person name="Marin M."/>
        </authorList>
    </citation>
    <scope>NUCLEOTIDE SEQUENCE [LARGE SCALE GENOMIC DNA]</scope>
    <source>
        <strain evidence="1 2">CTAW71</strain>
    </source>
</reference>
<comment type="caution">
    <text evidence="1">The sequence shown here is derived from an EMBL/GenBank/DDBJ whole genome shotgun (WGS) entry which is preliminary data.</text>
</comment>
<proteinExistence type="predicted"/>
<protein>
    <submittedName>
        <fullName evidence="1">Uncharacterized protein</fullName>
    </submittedName>
</protein>
<evidence type="ECO:0000313" key="2">
    <source>
        <dbReference type="Proteomes" id="UP000324758"/>
    </source>
</evidence>
<dbReference type="AlphaFoldDB" id="A0A5D3L1Q5"/>
<dbReference type="RefSeq" id="WP_148770217.1">
    <property type="nucleotide sequence ID" value="NZ_VSSS01000002.1"/>
</dbReference>